<evidence type="ECO:0000313" key="2">
    <source>
        <dbReference type="Proteomes" id="UP000001312"/>
    </source>
</evidence>
<organism evidence="1 2">
    <name type="scientific">Sclerotinia sclerotiorum (strain ATCC 18683 / 1980 / Ss-1)</name>
    <name type="common">White mold</name>
    <name type="synonym">Whetzelinia sclerotiorum</name>
    <dbReference type="NCBI Taxonomy" id="665079"/>
    <lineage>
        <taxon>Eukaryota</taxon>
        <taxon>Fungi</taxon>
        <taxon>Dikarya</taxon>
        <taxon>Ascomycota</taxon>
        <taxon>Pezizomycotina</taxon>
        <taxon>Leotiomycetes</taxon>
        <taxon>Helotiales</taxon>
        <taxon>Sclerotiniaceae</taxon>
        <taxon>Sclerotinia</taxon>
    </lineage>
</organism>
<dbReference type="Proteomes" id="UP000001312">
    <property type="component" value="Unassembled WGS sequence"/>
</dbReference>
<keyword evidence="2" id="KW-1185">Reference proteome</keyword>
<protein>
    <submittedName>
        <fullName evidence="1">Uncharacterized protein</fullName>
    </submittedName>
</protein>
<reference evidence="2" key="1">
    <citation type="journal article" date="2011" name="PLoS Genet.">
        <title>Genomic analysis of the necrotrophic fungal pathogens Sclerotinia sclerotiorum and Botrytis cinerea.</title>
        <authorList>
            <person name="Amselem J."/>
            <person name="Cuomo C.A."/>
            <person name="van Kan J.A."/>
            <person name="Viaud M."/>
            <person name="Benito E.P."/>
            <person name="Couloux A."/>
            <person name="Coutinho P.M."/>
            <person name="de Vries R.P."/>
            <person name="Dyer P.S."/>
            <person name="Fillinger S."/>
            <person name="Fournier E."/>
            <person name="Gout L."/>
            <person name="Hahn M."/>
            <person name="Kohn L."/>
            <person name="Lapalu N."/>
            <person name="Plummer K.M."/>
            <person name="Pradier J.M."/>
            <person name="Quevillon E."/>
            <person name="Sharon A."/>
            <person name="Simon A."/>
            <person name="ten Have A."/>
            <person name="Tudzynski B."/>
            <person name="Tudzynski P."/>
            <person name="Wincker P."/>
            <person name="Andrew M."/>
            <person name="Anthouard V."/>
            <person name="Beever R.E."/>
            <person name="Beffa R."/>
            <person name="Benoit I."/>
            <person name="Bouzid O."/>
            <person name="Brault B."/>
            <person name="Chen Z."/>
            <person name="Choquer M."/>
            <person name="Collemare J."/>
            <person name="Cotton P."/>
            <person name="Danchin E.G."/>
            <person name="Da Silva C."/>
            <person name="Gautier A."/>
            <person name="Giraud C."/>
            <person name="Giraud T."/>
            <person name="Gonzalez C."/>
            <person name="Grossetete S."/>
            <person name="Guldener U."/>
            <person name="Henrissat B."/>
            <person name="Howlett B.J."/>
            <person name="Kodira C."/>
            <person name="Kretschmer M."/>
            <person name="Lappartient A."/>
            <person name="Leroch M."/>
            <person name="Levis C."/>
            <person name="Mauceli E."/>
            <person name="Neuveglise C."/>
            <person name="Oeser B."/>
            <person name="Pearson M."/>
            <person name="Poulain J."/>
            <person name="Poussereau N."/>
            <person name="Quesneville H."/>
            <person name="Rascle C."/>
            <person name="Schumacher J."/>
            <person name="Segurens B."/>
            <person name="Sexton A."/>
            <person name="Silva E."/>
            <person name="Sirven C."/>
            <person name="Soanes D.M."/>
            <person name="Talbot N.J."/>
            <person name="Templeton M."/>
            <person name="Yandava C."/>
            <person name="Yarden O."/>
            <person name="Zeng Q."/>
            <person name="Rollins J.A."/>
            <person name="Lebrun M.H."/>
            <person name="Dickman M."/>
        </authorList>
    </citation>
    <scope>NUCLEOTIDE SEQUENCE [LARGE SCALE GENOMIC DNA]</scope>
    <source>
        <strain evidence="2">ATCC 18683 / 1980 / Ss-1</strain>
    </source>
</reference>
<dbReference type="RefSeq" id="XP_001598718.1">
    <property type="nucleotide sequence ID" value="XM_001598668.1"/>
</dbReference>
<dbReference type="EMBL" id="CH476621">
    <property type="protein sequence ID" value="EDN91404.1"/>
    <property type="molecule type" value="Genomic_DNA"/>
</dbReference>
<gene>
    <name evidence="1" type="ORF">SS1G_00807</name>
</gene>
<proteinExistence type="predicted"/>
<dbReference type="HOGENOM" id="CLU_2851073_0_0_1"/>
<dbReference type="AlphaFoldDB" id="A7E682"/>
<dbReference type="GeneID" id="5494548"/>
<dbReference type="InParanoid" id="A7E682"/>
<accession>A7E682</accession>
<evidence type="ECO:0000313" key="1">
    <source>
        <dbReference type="EMBL" id="EDN91404.1"/>
    </source>
</evidence>
<dbReference type="KEGG" id="ssl:SS1G_00807"/>
<name>A7E682_SCLS1</name>
<sequence>MVIEDVHGDCQLEFMSQNRRRTHMSCGNIRDHSDLRGKVQLSIAKEKSIGGVEGKPSPLVYKVAL</sequence>